<dbReference type="EMBL" id="JBHFFA010000003">
    <property type="protein sequence ID" value="KAL2632909.1"/>
    <property type="molecule type" value="Genomic_DNA"/>
</dbReference>
<sequence>MASIFGVGVPYSSIVPEESGLVEVTQIGKAAWEQSWTESNMKDGKLALFCAREAEGDGKLSTITPCMITLSSKEVAERLGVGVQGMSLMMDEPETRSRLSNDFETVESLEWVKSLFQLLKSFSEDYKSLGQGKEVENPREADTVDRAKKGSVASTLGLNSVSTVERLPSQSEMFKQSTGDKQGEQSLTLENAQSKKEKQGKLLQLTIKIFLDPSTQELFHQKSKERVHFDEQNRVLDVRGPDFALQGDVVGSSNKIYRFQESDFEMAPQVIITFFSEPNPSGKLRSKRFRTLVAVDFCIEDSSPTPEEFGWYHDNLRLAFKCTEGKPAAVVRREIKDVSQELLSRHKRKSFERSHEHQYSSARLKGTNGGLKITGVHKVDTPITVTMLEEANLSIKKSAGKATELAYKAVFFPPLESCDIWNPRSRRDAVGSGTM</sequence>
<evidence type="ECO:0000313" key="1">
    <source>
        <dbReference type="EMBL" id="KAL2632909.1"/>
    </source>
</evidence>
<comment type="caution">
    <text evidence="1">The sequence shown here is derived from an EMBL/GenBank/DDBJ whole genome shotgun (WGS) entry which is preliminary data.</text>
</comment>
<name>A0ABD1YR51_9MARC</name>
<protein>
    <submittedName>
        <fullName evidence="1">Uncharacterized protein</fullName>
    </submittedName>
</protein>
<keyword evidence="2" id="KW-1185">Reference proteome</keyword>
<dbReference type="AlphaFoldDB" id="A0ABD1YR51"/>
<organism evidence="1 2">
    <name type="scientific">Riccia fluitans</name>
    <dbReference type="NCBI Taxonomy" id="41844"/>
    <lineage>
        <taxon>Eukaryota</taxon>
        <taxon>Viridiplantae</taxon>
        <taxon>Streptophyta</taxon>
        <taxon>Embryophyta</taxon>
        <taxon>Marchantiophyta</taxon>
        <taxon>Marchantiopsida</taxon>
        <taxon>Marchantiidae</taxon>
        <taxon>Marchantiales</taxon>
        <taxon>Ricciaceae</taxon>
        <taxon>Riccia</taxon>
    </lineage>
</organism>
<dbReference type="Proteomes" id="UP001605036">
    <property type="component" value="Unassembled WGS sequence"/>
</dbReference>
<accession>A0ABD1YR51</accession>
<gene>
    <name evidence="1" type="ORF">R1flu_004388</name>
</gene>
<reference evidence="1 2" key="1">
    <citation type="submission" date="2024-09" db="EMBL/GenBank/DDBJ databases">
        <title>Chromosome-scale assembly of Riccia fluitans.</title>
        <authorList>
            <person name="Paukszto L."/>
            <person name="Sawicki J."/>
            <person name="Karawczyk K."/>
            <person name="Piernik-Szablinska J."/>
            <person name="Szczecinska M."/>
            <person name="Mazdziarz M."/>
        </authorList>
    </citation>
    <scope>NUCLEOTIDE SEQUENCE [LARGE SCALE GENOMIC DNA]</scope>
    <source>
        <strain evidence="1">Rf_01</strain>
        <tissue evidence="1">Aerial parts of the thallus</tissue>
    </source>
</reference>
<evidence type="ECO:0000313" key="2">
    <source>
        <dbReference type="Proteomes" id="UP001605036"/>
    </source>
</evidence>
<proteinExistence type="predicted"/>